<dbReference type="Proteomes" id="UP000479756">
    <property type="component" value="Unassembled WGS sequence"/>
</dbReference>
<dbReference type="NCBIfam" id="NF033740">
    <property type="entry name" value="MarP_fam_protase"/>
    <property type="match status" value="1"/>
</dbReference>
<dbReference type="InterPro" id="IPR009003">
    <property type="entry name" value="Peptidase_S1_PA"/>
</dbReference>
<protein>
    <submittedName>
        <fullName evidence="6">MarP family serine protease</fullName>
    </submittedName>
</protein>
<comment type="subcellular location">
    <subcellularLocation>
        <location evidence="1">Membrane</location>
        <topology evidence="1">Multi-pass membrane protein</topology>
    </subcellularLocation>
</comment>
<evidence type="ECO:0000256" key="1">
    <source>
        <dbReference type="ARBA" id="ARBA00004141"/>
    </source>
</evidence>
<dbReference type="Gene3D" id="2.40.10.10">
    <property type="entry name" value="Trypsin-like serine proteases"/>
    <property type="match status" value="2"/>
</dbReference>
<dbReference type="PANTHER" id="PTHR22939:SF129">
    <property type="entry name" value="SERINE PROTEASE HTRA2, MITOCHONDRIAL"/>
    <property type="match status" value="1"/>
</dbReference>
<gene>
    <name evidence="6" type="ORF">G3T37_03295</name>
</gene>
<dbReference type="Pfam" id="PF13365">
    <property type="entry name" value="Trypsin_2"/>
    <property type="match status" value="1"/>
</dbReference>
<accession>A0A7C9TNT1</accession>
<dbReference type="PANTHER" id="PTHR22939">
    <property type="entry name" value="SERINE PROTEASE FAMILY S1C HTRA-RELATED"/>
    <property type="match status" value="1"/>
</dbReference>
<keyword evidence="4 5" id="KW-0472">Membrane</keyword>
<feature type="transmembrane region" description="Helical" evidence="5">
    <location>
        <begin position="63"/>
        <end position="88"/>
    </location>
</feature>
<sequence>MPGSLIADIVVLVLLIGYLVNGIRNGLVRSLAGILGVAAGGLAAVLLIPFVAAWVPDPNLRTIATLAAVVALVVIGHSLGAFLGGLLYRRVRRTALRVPDRALGGILTTIVAALVVSMIASSIVSLGIPFVSQAVASSTIVRTINALTPDPVQAFLAKIRSSTVDTSLPRIAEAFGAHPRQEDIPSVNTGTAALVAASRSVVKITGNAYACGQSQSGSGFVVSHDRVVTNAHVVAGVAQPLVEVRGQGAVQGTIVYFDPVGDIAVIAVKDLPAPALRLGASLAEGDKAVADGYPFGGPFVTLPAGVATVGTISVPDIYGTSSHPREVYSLAADIEEGDSGGPLLHTDGSVGGLVFAKSATTKNVGYAITMKSLEPVAKSAPTLTAAVSSGRCTKG</sequence>
<feature type="transmembrane region" description="Helical" evidence="5">
    <location>
        <begin position="30"/>
        <end position="51"/>
    </location>
</feature>
<keyword evidence="7" id="KW-1185">Reference proteome</keyword>
<evidence type="ECO:0000256" key="5">
    <source>
        <dbReference type="SAM" id="Phobius"/>
    </source>
</evidence>
<keyword evidence="2 5" id="KW-0812">Transmembrane</keyword>
<keyword evidence="6" id="KW-0645">Protease</keyword>
<dbReference type="InterPro" id="IPR043504">
    <property type="entry name" value="Peptidase_S1_PA_chymotrypsin"/>
</dbReference>
<keyword evidence="6" id="KW-0378">Hydrolase</keyword>
<dbReference type="GO" id="GO:0009403">
    <property type="term" value="P:toxin biosynthetic process"/>
    <property type="evidence" value="ECO:0007669"/>
    <property type="project" value="InterPro"/>
</dbReference>
<dbReference type="GO" id="GO:0004252">
    <property type="term" value="F:serine-type endopeptidase activity"/>
    <property type="evidence" value="ECO:0007669"/>
    <property type="project" value="TreeGrafter"/>
</dbReference>
<proteinExistence type="predicted"/>
<evidence type="ECO:0000313" key="6">
    <source>
        <dbReference type="EMBL" id="NEM90376.1"/>
    </source>
</evidence>
<comment type="caution">
    <text evidence="6">The sequence shown here is derived from an EMBL/GenBank/DDBJ whole genome shotgun (WGS) entry which is preliminary data.</text>
</comment>
<evidence type="ECO:0000256" key="2">
    <source>
        <dbReference type="ARBA" id="ARBA00022692"/>
    </source>
</evidence>
<evidence type="ECO:0000313" key="7">
    <source>
        <dbReference type="Proteomes" id="UP000479756"/>
    </source>
</evidence>
<dbReference type="Pfam" id="PF02674">
    <property type="entry name" value="Colicin_V"/>
    <property type="match status" value="1"/>
</dbReference>
<feature type="transmembrane region" description="Helical" evidence="5">
    <location>
        <begin position="109"/>
        <end position="131"/>
    </location>
</feature>
<dbReference type="InterPro" id="IPR047680">
    <property type="entry name" value="MarP-like"/>
</dbReference>
<keyword evidence="3 5" id="KW-1133">Transmembrane helix</keyword>
<dbReference type="SUPFAM" id="SSF50494">
    <property type="entry name" value="Trypsin-like serine proteases"/>
    <property type="match status" value="1"/>
</dbReference>
<evidence type="ECO:0000256" key="4">
    <source>
        <dbReference type="ARBA" id="ARBA00023136"/>
    </source>
</evidence>
<dbReference type="GO" id="GO:0006508">
    <property type="term" value="P:proteolysis"/>
    <property type="evidence" value="ECO:0007669"/>
    <property type="project" value="UniProtKB-KW"/>
</dbReference>
<reference evidence="6 7" key="1">
    <citation type="journal article" date="2014" name="Int. J. Syst. Evol. Microbiol.">
        <title>Description of Galbitalea soli gen. nov., sp. nov., and Frondihabitans sucicola sp. nov.</title>
        <authorList>
            <person name="Kim S.J."/>
            <person name="Lim J.M."/>
            <person name="Ahn J.H."/>
            <person name="Weon H.Y."/>
            <person name="Hamada M."/>
            <person name="Suzuki K."/>
            <person name="Ahn T.Y."/>
            <person name="Kwon S.W."/>
        </authorList>
    </citation>
    <scope>NUCLEOTIDE SEQUENCE [LARGE SCALE GENOMIC DNA]</scope>
    <source>
        <strain evidence="6 7">NBRC 108727</strain>
    </source>
</reference>
<feature type="transmembrane region" description="Helical" evidence="5">
    <location>
        <begin position="6"/>
        <end position="23"/>
    </location>
</feature>
<name>A0A7C9TNT1_9MICO</name>
<dbReference type="PRINTS" id="PR00173">
    <property type="entry name" value="EDTRNSPORT"/>
</dbReference>
<dbReference type="AlphaFoldDB" id="A0A7C9TNT1"/>
<dbReference type="InterPro" id="IPR003825">
    <property type="entry name" value="Colicin-V_CvpA"/>
</dbReference>
<dbReference type="EMBL" id="JAAGWZ010000001">
    <property type="protein sequence ID" value="NEM90376.1"/>
    <property type="molecule type" value="Genomic_DNA"/>
</dbReference>
<dbReference type="RefSeq" id="WP_163472032.1">
    <property type="nucleotide sequence ID" value="NZ_JAAGWZ010000001.1"/>
</dbReference>
<dbReference type="GO" id="GO:0016020">
    <property type="term" value="C:membrane"/>
    <property type="evidence" value="ECO:0007669"/>
    <property type="project" value="UniProtKB-SubCell"/>
</dbReference>
<organism evidence="6 7">
    <name type="scientific">Galbitalea soli</name>
    <dbReference type="NCBI Taxonomy" id="1268042"/>
    <lineage>
        <taxon>Bacteria</taxon>
        <taxon>Bacillati</taxon>
        <taxon>Actinomycetota</taxon>
        <taxon>Actinomycetes</taxon>
        <taxon>Micrococcales</taxon>
        <taxon>Microbacteriaceae</taxon>
        <taxon>Galbitalea</taxon>
    </lineage>
</organism>
<evidence type="ECO:0000256" key="3">
    <source>
        <dbReference type="ARBA" id="ARBA00022989"/>
    </source>
</evidence>